<sequence length="159" mass="17046">MAEGKFADIKNISLNWDPCRIPVYSLNFATRLGNRRGWGEVTGLGGTNGPTDQQTGQKQYVPHYYSGIHNKLGGGGIMWGGNNGGIMWGGYNVGVMRGGYDMFKKNVGMGGNNCGWGGVIMWGGIKWGGWVRGGYNMFKKIGVRGGYNGVWEGGGVKGV</sequence>
<organism evidence="1 2">
    <name type="scientific">Dreissena polymorpha</name>
    <name type="common">Zebra mussel</name>
    <name type="synonym">Mytilus polymorpha</name>
    <dbReference type="NCBI Taxonomy" id="45954"/>
    <lineage>
        <taxon>Eukaryota</taxon>
        <taxon>Metazoa</taxon>
        <taxon>Spiralia</taxon>
        <taxon>Lophotrochozoa</taxon>
        <taxon>Mollusca</taxon>
        <taxon>Bivalvia</taxon>
        <taxon>Autobranchia</taxon>
        <taxon>Heteroconchia</taxon>
        <taxon>Euheterodonta</taxon>
        <taxon>Imparidentia</taxon>
        <taxon>Neoheterodontei</taxon>
        <taxon>Myida</taxon>
        <taxon>Dreissenoidea</taxon>
        <taxon>Dreissenidae</taxon>
        <taxon>Dreissena</taxon>
    </lineage>
</organism>
<reference evidence="1" key="2">
    <citation type="submission" date="2020-11" db="EMBL/GenBank/DDBJ databases">
        <authorList>
            <person name="McCartney M.A."/>
            <person name="Auch B."/>
            <person name="Kono T."/>
            <person name="Mallez S."/>
            <person name="Becker A."/>
            <person name="Gohl D.M."/>
            <person name="Silverstein K.A.T."/>
            <person name="Koren S."/>
            <person name="Bechman K.B."/>
            <person name="Herman A."/>
            <person name="Abrahante J.E."/>
            <person name="Garbe J."/>
        </authorList>
    </citation>
    <scope>NUCLEOTIDE SEQUENCE</scope>
    <source>
        <strain evidence="1">Duluth1</strain>
        <tissue evidence="1">Whole animal</tissue>
    </source>
</reference>
<comment type="caution">
    <text evidence="1">The sequence shown here is derived from an EMBL/GenBank/DDBJ whole genome shotgun (WGS) entry which is preliminary data.</text>
</comment>
<evidence type="ECO:0000313" key="1">
    <source>
        <dbReference type="EMBL" id="KAH3862315.1"/>
    </source>
</evidence>
<dbReference type="AlphaFoldDB" id="A0A9D4LQI8"/>
<reference evidence="1" key="1">
    <citation type="journal article" date="2019" name="bioRxiv">
        <title>The Genome of the Zebra Mussel, Dreissena polymorpha: A Resource for Invasive Species Research.</title>
        <authorList>
            <person name="McCartney M.A."/>
            <person name="Auch B."/>
            <person name="Kono T."/>
            <person name="Mallez S."/>
            <person name="Zhang Y."/>
            <person name="Obille A."/>
            <person name="Becker A."/>
            <person name="Abrahante J.E."/>
            <person name="Garbe J."/>
            <person name="Badalamenti J.P."/>
            <person name="Herman A."/>
            <person name="Mangelson H."/>
            <person name="Liachko I."/>
            <person name="Sullivan S."/>
            <person name="Sone E.D."/>
            <person name="Koren S."/>
            <person name="Silverstein K.A.T."/>
            <person name="Beckman K.B."/>
            <person name="Gohl D.M."/>
        </authorList>
    </citation>
    <scope>NUCLEOTIDE SEQUENCE</scope>
    <source>
        <strain evidence="1">Duluth1</strain>
        <tissue evidence="1">Whole animal</tissue>
    </source>
</reference>
<accession>A0A9D4LQI8</accession>
<dbReference type="Proteomes" id="UP000828390">
    <property type="component" value="Unassembled WGS sequence"/>
</dbReference>
<evidence type="ECO:0000313" key="2">
    <source>
        <dbReference type="Proteomes" id="UP000828390"/>
    </source>
</evidence>
<proteinExistence type="predicted"/>
<name>A0A9D4LQI8_DREPO</name>
<protein>
    <submittedName>
        <fullName evidence="1">Uncharacterized protein</fullName>
    </submittedName>
</protein>
<keyword evidence="2" id="KW-1185">Reference proteome</keyword>
<gene>
    <name evidence="1" type="ORF">DPMN_025281</name>
</gene>
<dbReference type="EMBL" id="JAIWYP010000002">
    <property type="protein sequence ID" value="KAH3862315.1"/>
    <property type="molecule type" value="Genomic_DNA"/>
</dbReference>